<dbReference type="SUPFAM" id="SSF54928">
    <property type="entry name" value="RNA-binding domain, RBD"/>
    <property type="match status" value="1"/>
</dbReference>
<dbReference type="InterPro" id="IPR035979">
    <property type="entry name" value="RBD_domain_sf"/>
</dbReference>
<evidence type="ECO:0000313" key="3">
    <source>
        <dbReference type="Proteomes" id="UP000230066"/>
    </source>
</evidence>
<accession>A0A4E0RMI8</accession>
<reference evidence="2" key="1">
    <citation type="submission" date="2019-03" db="EMBL/GenBank/DDBJ databases">
        <title>Improved annotation for the trematode Fasciola hepatica.</title>
        <authorList>
            <person name="Choi Y.-J."/>
            <person name="Martin J."/>
            <person name="Mitreva M."/>
        </authorList>
    </citation>
    <scope>NUCLEOTIDE SEQUENCE [LARGE SCALE GENOMIC DNA]</scope>
</reference>
<protein>
    <recommendedName>
        <fullName evidence="4">RRM domain-containing protein</fullName>
    </recommendedName>
</protein>
<evidence type="ECO:0000313" key="2">
    <source>
        <dbReference type="EMBL" id="THD28793.1"/>
    </source>
</evidence>
<proteinExistence type="predicted"/>
<dbReference type="EMBL" id="JXXN02000070">
    <property type="protein sequence ID" value="THD28793.1"/>
    <property type="molecule type" value="Genomic_DNA"/>
</dbReference>
<dbReference type="GO" id="GO:0003723">
    <property type="term" value="F:RNA binding"/>
    <property type="evidence" value="ECO:0007669"/>
    <property type="project" value="UniProtKB-KW"/>
</dbReference>
<dbReference type="InterPro" id="IPR012677">
    <property type="entry name" value="Nucleotide-bd_a/b_plait_sf"/>
</dbReference>
<evidence type="ECO:0008006" key="4">
    <source>
        <dbReference type="Google" id="ProtNLM"/>
    </source>
</evidence>
<dbReference type="Proteomes" id="UP000230066">
    <property type="component" value="Unassembled WGS sequence"/>
</dbReference>
<dbReference type="PANTHER" id="PTHR10501">
    <property type="entry name" value="U1 SMALL NUCLEAR RIBONUCLEOPROTEIN A/U2 SMALL NUCLEAR RIBONUCLEOPROTEIN B"/>
    <property type="match status" value="1"/>
</dbReference>
<evidence type="ECO:0000256" key="1">
    <source>
        <dbReference type="ARBA" id="ARBA00022884"/>
    </source>
</evidence>
<dbReference type="Gene3D" id="3.30.70.330">
    <property type="match status" value="1"/>
</dbReference>
<keyword evidence="1" id="KW-0694">RNA-binding</keyword>
<sequence length="408" mass="44216">MTLMEPESPNSGQSWTTVDQDQGFVAATLKSYGKNGKSAAPVGFVSFQTREQAEQALHQLKGLRMDPSNSLQLRVEFAHTNTRLTQDLSNSEKFGCYLQSGTMNGGHPGPLPVLPATLHVTEDSSIPKAPNMPVFLLPTPPTSFFPFAMIPPPPTPPALPTPVPSYFSRQPALETSSWPTFSPLVDRQTAAVNTELTPICIPLLSPDTKQTISSCTVDLSSNPCSPSCSVDTLSLWNTTDTGPRRVEGAAGNQFLPDQDDYITATSMAGSSPGLHILPWPLLQTTGGNWFIPRGLPPSVPEVDKLISNGFPFFMMTAMGNSRASVHEVPIEFDIFGQPVISGPQEQRAGEELPKLDGSLGLNSYFHIPDREIMPGWNSDTMINYKTSPKMDEEACATGFSYTPTFVQP</sequence>
<gene>
    <name evidence="2" type="ORF">D915_000356</name>
</gene>
<name>A0A4E0RMI8_FASHE</name>
<comment type="caution">
    <text evidence="2">The sequence shown here is derived from an EMBL/GenBank/DDBJ whole genome shotgun (WGS) entry which is preliminary data.</text>
</comment>
<keyword evidence="3" id="KW-1185">Reference proteome</keyword>
<dbReference type="AlphaFoldDB" id="A0A4E0RMI8"/>
<organism evidence="2 3">
    <name type="scientific">Fasciola hepatica</name>
    <name type="common">Liver fluke</name>
    <dbReference type="NCBI Taxonomy" id="6192"/>
    <lineage>
        <taxon>Eukaryota</taxon>
        <taxon>Metazoa</taxon>
        <taxon>Spiralia</taxon>
        <taxon>Lophotrochozoa</taxon>
        <taxon>Platyhelminthes</taxon>
        <taxon>Trematoda</taxon>
        <taxon>Digenea</taxon>
        <taxon>Plagiorchiida</taxon>
        <taxon>Echinostomata</taxon>
        <taxon>Echinostomatoidea</taxon>
        <taxon>Fasciolidae</taxon>
        <taxon>Fasciola</taxon>
    </lineage>
</organism>